<dbReference type="EMBL" id="HAEE01015971">
    <property type="protein sequence ID" value="SBR36021.1"/>
    <property type="molecule type" value="Transcribed_RNA"/>
</dbReference>
<sequence length="116" mass="12352">FLLVFDDLLKASRQTVCVAARTVIHRLLRLRGVVSVANQQLQTSAQKDLPSQTFRITCMIRTRSGWAAVGGAVLEVIVTSVEKLGVGGGPGQPRCGEGAAGPFRQHPDALLRTATS</sequence>
<reference evidence="2" key="2">
    <citation type="submission" date="2016-06" db="EMBL/GenBank/DDBJ databases">
        <title>The genome of a short-lived fish provides insights into sex chromosome evolution and the genetic control of aging.</title>
        <authorList>
            <person name="Reichwald K."/>
            <person name="Felder M."/>
            <person name="Petzold A."/>
            <person name="Koch P."/>
            <person name="Groth M."/>
            <person name="Platzer M."/>
        </authorList>
    </citation>
    <scope>NUCLEOTIDE SEQUENCE</scope>
    <source>
        <tissue evidence="2">Brain</tissue>
    </source>
</reference>
<evidence type="ECO:0000256" key="1">
    <source>
        <dbReference type="SAM" id="MobiDB-lite"/>
    </source>
</evidence>
<proteinExistence type="predicted"/>
<name>A0A1A8KV22_NOTKU</name>
<dbReference type="EMBL" id="HAED01019500">
    <property type="protein sequence ID" value="SBR05965.1"/>
    <property type="molecule type" value="Transcribed_RNA"/>
</dbReference>
<evidence type="ECO:0000313" key="2">
    <source>
        <dbReference type="EMBL" id="SBR36021.1"/>
    </source>
</evidence>
<protein>
    <submittedName>
        <fullName evidence="2">DENN/MADD domain containing 3a</fullName>
    </submittedName>
</protein>
<feature type="non-terminal residue" evidence="2">
    <location>
        <position position="116"/>
    </location>
</feature>
<organism evidence="2">
    <name type="scientific">Nothobranchius kuhntae</name>
    <name type="common">Beira killifish</name>
    <dbReference type="NCBI Taxonomy" id="321403"/>
    <lineage>
        <taxon>Eukaryota</taxon>
        <taxon>Metazoa</taxon>
        <taxon>Chordata</taxon>
        <taxon>Craniata</taxon>
        <taxon>Vertebrata</taxon>
        <taxon>Euteleostomi</taxon>
        <taxon>Actinopterygii</taxon>
        <taxon>Neopterygii</taxon>
        <taxon>Teleostei</taxon>
        <taxon>Neoteleostei</taxon>
        <taxon>Acanthomorphata</taxon>
        <taxon>Ovalentaria</taxon>
        <taxon>Atherinomorphae</taxon>
        <taxon>Cyprinodontiformes</taxon>
        <taxon>Nothobranchiidae</taxon>
        <taxon>Nothobranchius</taxon>
    </lineage>
</organism>
<accession>A0A1A8KV22</accession>
<feature type="non-terminal residue" evidence="2">
    <location>
        <position position="1"/>
    </location>
</feature>
<dbReference type="AlphaFoldDB" id="A0A1A8KV22"/>
<feature type="region of interest" description="Disordered" evidence="1">
    <location>
        <begin position="87"/>
        <end position="107"/>
    </location>
</feature>
<gene>
    <name evidence="2" type="primary">DENND3A</name>
</gene>
<reference evidence="2" key="1">
    <citation type="submission" date="2016-05" db="EMBL/GenBank/DDBJ databases">
        <authorList>
            <person name="Lavstsen T."/>
            <person name="Jespersen J.S."/>
        </authorList>
    </citation>
    <scope>NUCLEOTIDE SEQUENCE</scope>
    <source>
        <tissue evidence="2">Brain</tissue>
    </source>
</reference>